<dbReference type="PANTHER" id="PTHR18964:SF149">
    <property type="entry name" value="BIFUNCTIONAL UDP-N-ACETYLGLUCOSAMINE 2-EPIMERASE_N-ACETYLMANNOSAMINE KINASE"/>
    <property type="match status" value="1"/>
</dbReference>
<reference evidence="2" key="1">
    <citation type="submission" date="2021-06" db="EMBL/GenBank/DDBJ databases">
        <title>44 bacteria genomes isolated from Dapeng, Shenzhen.</title>
        <authorList>
            <person name="Zheng W."/>
            <person name="Yu S."/>
            <person name="Huang Y."/>
        </authorList>
    </citation>
    <scope>NUCLEOTIDE SEQUENCE</scope>
    <source>
        <strain evidence="2">DP5N28-2</strain>
    </source>
</reference>
<accession>A0A953L8S8</accession>
<evidence type="ECO:0000313" key="3">
    <source>
        <dbReference type="Proteomes" id="UP000753961"/>
    </source>
</evidence>
<protein>
    <submittedName>
        <fullName evidence="2">ROK family protein</fullName>
    </submittedName>
</protein>
<dbReference type="AlphaFoldDB" id="A0A953L8S8"/>
<comment type="similarity">
    <text evidence="1">Belongs to the ROK (NagC/XylR) family.</text>
</comment>
<dbReference type="PROSITE" id="PS01125">
    <property type="entry name" value="ROK"/>
    <property type="match status" value="1"/>
</dbReference>
<evidence type="ECO:0000256" key="1">
    <source>
        <dbReference type="ARBA" id="ARBA00006479"/>
    </source>
</evidence>
<dbReference type="Pfam" id="PF00480">
    <property type="entry name" value="ROK"/>
    <property type="match status" value="1"/>
</dbReference>
<proteinExistence type="inferred from homology"/>
<organism evidence="2 3">
    <name type="scientific">Membranihabitans marinus</name>
    <dbReference type="NCBI Taxonomy" id="1227546"/>
    <lineage>
        <taxon>Bacteria</taxon>
        <taxon>Pseudomonadati</taxon>
        <taxon>Bacteroidota</taxon>
        <taxon>Saprospiria</taxon>
        <taxon>Saprospirales</taxon>
        <taxon>Saprospiraceae</taxon>
        <taxon>Membranihabitans</taxon>
    </lineage>
</organism>
<evidence type="ECO:0000313" key="2">
    <source>
        <dbReference type="EMBL" id="MBY5956878.1"/>
    </source>
</evidence>
<sequence>MKYGIGIDVGGTRIKYSISNRQGKVAYHQTVDTDFQTKEIFLKKLAGIVEECQQHATGLGHEIAGISVAFPGIVEEGVVTGGAGNLPGLVPLQLTPFLKERFGLPTIAMNDAIGMAMGEHYYGAARGCSDAIFITIGTGIGGGLLIDGTFYNGFHDRGGELGHIIIERDGLPCSCGSHGCLEVYGSTSALVRHYDYLSGQAHPHINGEQLFQKYLAKDAHASQAFDWHFRNVAIGLGSLVNIFAPERIVLGGGIVNGGPQYLEGIAKYINKYCMSHLHDTFQIAPAELGDAAASVGGVGHLFAEYIQ</sequence>
<dbReference type="Proteomes" id="UP000753961">
    <property type="component" value="Unassembled WGS sequence"/>
</dbReference>
<dbReference type="InterPro" id="IPR049874">
    <property type="entry name" value="ROK_cs"/>
</dbReference>
<name>A0A953L8S8_9BACT</name>
<dbReference type="InterPro" id="IPR043129">
    <property type="entry name" value="ATPase_NBD"/>
</dbReference>
<keyword evidence="3" id="KW-1185">Reference proteome</keyword>
<dbReference type="InterPro" id="IPR000600">
    <property type="entry name" value="ROK"/>
</dbReference>
<dbReference type="SUPFAM" id="SSF53067">
    <property type="entry name" value="Actin-like ATPase domain"/>
    <property type="match status" value="1"/>
</dbReference>
<dbReference type="EMBL" id="JAHVHU010000002">
    <property type="protein sequence ID" value="MBY5956878.1"/>
    <property type="molecule type" value="Genomic_DNA"/>
</dbReference>
<dbReference type="Gene3D" id="3.30.420.40">
    <property type="match status" value="2"/>
</dbReference>
<dbReference type="PANTHER" id="PTHR18964">
    <property type="entry name" value="ROK (REPRESSOR, ORF, KINASE) FAMILY"/>
    <property type="match status" value="1"/>
</dbReference>
<dbReference type="RefSeq" id="WP_222578398.1">
    <property type="nucleotide sequence ID" value="NZ_JAHVHU010000002.1"/>
</dbReference>
<gene>
    <name evidence="2" type="ORF">KUV50_01940</name>
</gene>
<comment type="caution">
    <text evidence="2">The sequence shown here is derived from an EMBL/GenBank/DDBJ whole genome shotgun (WGS) entry which is preliminary data.</text>
</comment>